<dbReference type="SUPFAM" id="SSF48452">
    <property type="entry name" value="TPR-like"/>
    <property type="match status" value="1"/>
</dbReference>
<evidence type="ECO:0000256" key="1">
    <source>
        <dbReference type="SAM" id="Phobius"/>
    </source>
</evidence>
<feature type="transmembrane region" description="Helical" evidence="1">
    <location>
        <begin position="97"/>
        <end position="115"/>
    </location>
</feature>
<keyword evidence="1" id="KW-0472">Membrane</keyword>
<gene>
    <name evidence="2" type="ORF">GCM10010406_49030</name>
</gene>
<keyword evidence="1" id="KW-1133">Transmembrane helix</keyword>
<dbReference type="Proteomes" id="UP001501358">
    <property type="component" value="Unassembled WGS sequence"/>
</dbReference>
<keyword evidence="1" id="KW-0812">Transmembrane</keyword>
<dbReference type="EMBL" id="BAAATA010000040">
    <property type="protein sequence ID" value="GAA2506604.1"/>
    <property type="molecule type" value="Genomic_DNA"/>
</dbReference>
<organism evidence="2 3">
    <name type="scientific">Streptomyces thermolineatus</name>
    <dbReference type="NCBI Taxonomy" id="44033"/>
    <lineage>
        <taxon>Bacteria</taxon>
        <taxon>Bacillati</taxon>
        <taxon>Actinomycetota</taxon>
        <taxon>Actinomycetes</taxon>
        <taxon>Kitasatosporales</taxon>
        <taxon>Streptomycetaceae</taxon>
        <taxon>Streptomyces</taxon>
    </lineage>
</organism>
<comment type="caution">
    <text evidence="2">The sequence shown here is derived from an EMBL/GenBank/DDBJ whole genome shotgun (WGS) entry which is preliminary data.</text>
</comment>
<sequence length="144" mass="15001">MNLGPEEAATHLAVGTAVQEPGRGKVAEQAYPDALRMDPQDTLARNNLTVPWTNRRFGGPLDAVGDLAAALAAGPRTAPACHNLEVVAFQVLFRARWIVLVCLFVAMPTAGGSGIGQGDAPQVGAPGPRIAALAVIAAVWGLWW</sequence>
<dbReference type="RefSeq" id="WP_344385490.1">
    <property type="nucleotide sequence ID" value="NZ_BAAATA010000040.1"/>
</dbReference>
<feature type="transmembrane region" description="Helical" evidence="1">
    <location>
        <begin position="127"/>
        <end position="143"/>
    </location>
</feature>
<dbReference type="Gene3D" id="1.25.40.10">
    <property type="entry name" value="Tetratricopeptide repeat domain"/>
    <property type="match status" value="1"/>
</dbReference>
<dbReference type="InterPro" id="IPR011990">
    <property type="entry name" value="TPR-like_helical_dom_sf"/>
</dbReference>
<proteinExistence type="predicted"/>
<evidence type="ECO:0000313" key="2">
    <source>
        <dbReference type="EMBL" id="GAA2506604.1"/>
    </source>
</evidence>
<name>A0ABN3MUH4_9ACTN</name>
<accession>A0ABN3MUH4</accession>
<protein>
    <submittedName>
        <fullName evidence="2">Uncharacterized protein</fullName>
    </submittedName>
</protein>
<keyword evidence="3" id="KW-1185">Reference proteome</keyword>
<evidence type="ECO:0000313" key="3">
    <source>
        <dbReference type="Proteomes" id="UP001501358"/>
    </source>
</evidence>
<reference evidence="2 3" key="1">
    <citation type="journal article" date="2019" name="Int. J. Syst. Evol. Microbiol.">
        <title>The Global Catalogue of Microorganisms (GCM) 10K type strain sequencing project: providing services to taxonomists for standard genome sequencing and annotation.</title>
        <authorList>
            <consortium name="The Broad Institute Genomics Platform"/>
            <consortium name="The Broad Institute Genome Sequencing Center for Infectious Disease"/>
            <person name="Wu L."/>
            <person name="Ma J."/>
        </authorList>
    </citation>
    <scope>NUCLEOTIDE SEQUENCE [LARGE SCALE GENOMIC DNA]</scope>
    <source>
        <strain evidence="2 3">JCM 6307</strain>
    </source>
</reference>